<feature type="domain" description="Peptidase M16C associated" evidence="2">
    <location>
        <begin position="454"/>
        <end position="713"/>
    </location>
</feature>
<evidence type="ECO:0000256" key="1">
    <source>
        <dbReference type="SAM" id="Coils"/>
    </source>
</evidence>
<dbReference type="GO" id="GO:0004222">
    <property type="term" value="F:metalloendopeptidase activity"/>
    <property type="evidence" value="ECO:0007669"/>
    <property type="project" value="TreeGrafter"/>
</dbReference>
<dbReference type="FunFam" id="3.30.830.10:FF:000034">
    <property type="entry name" value="presequence protease 1, chloroplastic/mitochondrial"/>
    <property type="match status" value="1"/>
</dbReference>
<dbReference type="Pfam" id="PF08367">
    <property type="entry name" value="M16C_assoc"/>
    <property type="match status" value="1"/>
</dbReference>
<dbReference type="Pfam" id="PF05193">
    <property type="entry name" value="Peptidase_M16_C"/>
    <property type="match status" value="1"/>
</dbReference>
<comment type="caution">
    <text evidence="3">The sequence shown here is derived from an EMBL/GenBank/DDBJ whole genome shotgun (WGS) entry which is preliminary data.</text>
</comment>
<proteinExistence type="predicted"/>
<dbReference type="Pfam" id="PF00675">
    <property type="entry name" value="Peptidase_M16"/>
    <property type="match status" value="1"/>
</dbReference>
<dbReference type="InterPro" id="IPR011765">
    <property type="entry name" value="Pept_M16_N"/>
</dbReference>
<organism evidence="3 4">
    <name type="scientific">Anaerosphaera multitolerans</name>
    <dbReference type="NCBI Taxonomy" id="2487351"/>
    <lineage>
        <taxon>Bacteria</taxon>
        <taxon>Bacillati</taxon>
        <taxon>Bacillota</taxon>
        <taxon>Tissierellia</taxon>
        <taxon>Tissierellales</taxon>
        <taxon>Peptoniphilaceae</taxon>
        <taxon>Anaerosphaera</taxon>
    </lineage>
</organism>
<protein>
    <submittedName>
        <fullName evidence="3">Peptidase M16</fullName>
    </submittedName>
</protein>
<dbReference type="GO" id="GO:0016485">
    <property type="term" value="P:protein processing"/>
    <property type="evidence" value="ECO:0007669"/>
    <property type="project" value="TreeGrafter"/>
</dbReference>
<dbReference type="InterPro" id="IPR011249">
    <property type="entry name" value="Metalloenz_LuxS/M16"/>
</dbReference>
<evidence type="ECO:0000313" key="4">
    <source>
        <dbReference type="Proteomes" id="UP000288812"/>
    </source>
</evidence>
<dbReference type="AlphaFoldDB" id="A0A437S6I8"/>
<keyword evidence="1" id="KW-0175">Coiled coil</keyword>
<dbReference type="GO" id="GO:0046872">
    <property type="term" value="F:metal ion binding"/>
    <property type="evidence" value="ECO:0007669"/>
    <property type="project" value="InterPro"/>
</dbReference>
<dbReference type="OrthoDB" id="9762027at2"/>
<name>A0A437S6I8_9FIRM</name>
<dbReference type="SUPFAM" id="SSF63411">
    <property type="entry name" value="LuxS/MPP-like metallohydrolase"/>
    <property type="match status" value="4"/>
</dbReference>
<evidence type="ECO:0000259" key="2">
    <source>
        <dbReference type="SMART" id="SM01264"/>
    </source>
</evidence>
<accession>A0A437S6I8</accession>
<gene>
    <name evidence="3" type="ORF">EF514_06780</name>
</gene>
<dbReference type="Pfam" id="PF22516">
    <property type="entry name" value="PreP_C"/>
    <property type="match status" value="1"/>
</dbReference>
<dbReference type="RefSeq" id="WP_127724670.1">
    <property type="nucleotide sequence ID" value="NZ_RLIH01000008.1"/>
</dbReference>
<dbReference type="EMBL" id="RLIH01000008">
    <property type="protein sequence ID" value="RVU54622.1"/>
    <property type="molecule type" value="Genomic_DNA"/>
</dbReference>
<dbReference type="PANTHER" id="PTHR43016:SF13">
    <property type="entry name" value="PRESEQUENCE PROTEASE, MITOCHONDRIAL"/>
    <property type="match status" value="1"/>
</dbReference>
<dbReference type="Gene3D" id="3.30.830.10">
    <property type="entry name" value="Metalloenzyme, LuxS/M16 peptidase-like"/>
    <property type="match status" value="4"/>
</dbReference>
<dbReference type="SMART" id="SM01264">
    <property type="entry name" value="M16C_associated"/>
    <property type="match status" value="1"/>
</dbReference>
<feature type="coiled-coil region" evidence="1">
    <location>
        <begin position="458"/>
        <end position="492"/>
    </location>
</feature>
<evidence type="ECO:0000313" key="3">
    <source>
        <dbReference type="EMBL" id="RVU54622.1"/>
    </source>
</evidence>
<sequence>MNNKYKLIEEKYIDEVASLVKVYEHIKTKAQVLVLSNDDENKAFGIGFRTIPKDSTGVAHIVEHCVLSGSRKYTTREPFMDLIKSSMQTFLNAMTFSDKTIYPVSSRNEKDFYNLMDVYLDAVFYPRMYEKKEIFLQEGWHYEIDEETEELKYNGVVYNEMKGVYSDPQNIVSDIITFNLHRDSSYGVDSGGDPAEIPSLSYENFLDFHRKHYHPSNSYIYLYGNLDMEKALSYIDENYLSNFEKETIDSEIILNEPFKKQKFISDTYSASESEMGENKDYLTYSWCMGSSTDKLDLFMRNFLSELLIDSESAPLKMAILKANLAEDVYAETSASEVLDLSIVAKNTDVKRKDEFKDLIESTLKEIISKGINKDLLRATLNKFEFAFREGGGTQRSIIYYIRALNSWLYGESPIDGLEANEMIEDLNSKIDSDFFEKYIEEKLLNNNYSLITAVEPELNKSKREEDKLKSKLQNYKSSLSKEEIEKIVAEQNNLIDFQMTEDSPKDKNTIPSLELSYINKSITHIPREEIENDFAKVLLNEQFTNSISYVTVLFDTSGSVSIDEDSKYTFEELQNYSLLTDLIGKVSTEKYNYEDLDNEIYKVMGGFTLNPTSYSDYNDKNNIYKYAELKFKVLDEKLEDALKLIDEIIQNSILTDKNRIKEILLIEKSDIESSILQNGHSIAVETVKSYYSQQGMYNNIVNGLELYFYLADLLDNFDERWESFRESLISIKNKIFNKNNLIINYTGSKETLNDNLKYFKDFVGNLSDEKYDGGTFFYNTSKSQGFTTSANVQYVSKGCDLSELGLDYNGSLSVLANILSTDYLHNNIRAKGGAYGAGVKLTLNSDILTYSYRDPNLKKTIDVYDNMYEFLENLNLTDEELKNYIIGTMNAFDPMLSPAAKGDLNLTRYISNITEDKMSEFKNQALNTTVEQLKSYAPILKESMEKNYLCVIGGEEIIKENSELFNEIINLKR</sequence>
<keyword evidence="4" id="KW-1185">Reference proteome</keyword>
<dbReference type="Proteomes" id="UP000288812">
    <property type="component" value="Unassembled WGS sequence"/>
</dbReference>
<dbReference type="InterPro" id="IPR013578">
    <property type="entry name" value="Peptidase_M16C_assoc"/>
</dbReference>
<dbReference type="InterPro" id="IPR055130">
    <property type="entry name" value="PreP_C"/>
</dbReference>
<dbReference type="InterPro" id="IPR007863">
    <property type="entry name" value="Peptidase_M16_C"/>
</dbReference>
<reference evidence="3 4" key="1">
    <citation type="submission" date="2018-11" db="EMBL/GenBank/DDBJ databases">
        <title>Genome sequencing and assembly of Anaerosphaera sp. nov., GS7-6-2.</title>
        <authorList>
            <person name="Rettenmaier R."/>
            <person name="Liebl W."/>
            <person name="Zverlov V."/>
        </authorList>
    </citation>
    <scope>NUCLEOTIDE SEQUENCE [LARGE SCALE GENOMIC DNA]</scope>
    <source>
        <strain evidence="3 4">GS7-6-2</strain>
    </source>
</reference>
<dbReference type="PANTHER" id="PTHR43016">
    <property type="entry name" value="PRESEQUENCE PROTEASE"/>
    <property type="match status" value="1"/>
</dbReference>